<dbReference type="Pfam" id="PF08704">
    <property type="entry name" value="GCD14"/>
    <property type="match status" value="1"/>
</dbReference>
<dbReference type="InterPro" id="IPR014816">
    <property type="entry name" value="tRNA_MeTrfase_Gcd14"/>
</dbReference>
<dbReference type="EMBL" id="DRUY01000091">
    <property type="protein sequence ID" value="HHI65441.1"/>
    <property type="molecule type" value="Genomic_DNA"/>
</dbReference>
<dbReference type="PANTHER" id="PTHR12133:SF1">
    <property type="entry name" value="TRNA (ADENINE(58)-N(1))-METHYLTRANSFERASE, MITOCHONDRIAL"/>
    <property type="match status" value="1"/>
</dbReference>
<keyword evidence="2 5" id="KW-0808">Transferase</keyword>
<evidence type="ECO:0000256" key="6">
    <source>
        <dbReference type="PIRSR" id="PIRSR017269-1"/>
    </source>
</evidence>
<evidence type="ECO:0000256" key="1">
    <source>
        <dbReference type="ARBA" id="ARBA00022603"/>
    </source>
</evidence>
<dbReference type="InterPro" id="IPR049470">
    <property type="entry name" value="TRM61_C"/>
</dbReference>
<dbReference type="GO" id="GO:0030488">
    <property type="term" value="P:tRNA methylation"/>
    <property type="evidence" value="ECO:0007669"/>
    <property type="project" value="InterPro"/>
</dbReference>
<comment type="subunit">
    <text evidence="5">Homotetramer composed of a dimer of dimers.</text>
</comment>
<accession>A0A7C5KBF3</accession>
<organism evidence="8">
    <name type="scientific">Thermodesulfobium narugense</name>
    <dbReference type="NCBI Taxonomy" id="184064"/>
    <lineage>
        <taxon>Bacteria</taxon>
        <taxon>Pseudomonadati</taxon>
        <taxon>Thermodesulfobiota</taxon>
        <taxon>Thermodesulfobiia</taxon>
        <taxon>Thermodesulfobiales</taxon>
        <taxon>Thermodesulfobiaceae</taxon>
        <taxon>Thermodesulfobium</taxon>
    </lineage>
</organism>
<comment type="catalytic activity">
    <reaction evidence="5">
        <text>adenosine(58) in tRNA + S-adenosyl-L-methionine = N(1)-methyladenosine(58) in tRNA + S-adenosyl-L-homocysteine + H(+)</text>
        <dbReference type="Rhea" id="RHEA:43152"/>
        <dbReference type="Rhea" id="RHEA-COMP:10365"/>
        <dbReference type="Rhea" id="RHEA-COMP:10366"/>
        <dbReference type="ChEBI" id="CHEBI:15378"/>
        <dbReference type="ChEBI" id="CHEBI:57856"/>
        <dbReference type="ChEBI" id="CHEBI:59789"/>
        <dbReference type="ChEBI" id="CHEBI:74411"/>
        <dbReference type="ChEBI" id="CHEBI:74491"/>
        <dbReference type="EC" id="2.1.1.220"/>
    </reaction>
</comment>
<protein>
    <recommendedName>
        <fullName evidence="5">tRNA (adenine(58)-N(1))-methyltransferase TrmI</fullName>
        <ecNumber evidence="5">2.1.1.220</ecNumber>
    </recommendedName>
</protein>
<dbReference type="SUPFAM" id="SSF53335">
    <property type="entry name" value="S-adenosyl-L-methionine-dependent methyltransferases"/>
    <property type="match status" value="1"/>
</dbReference>
<comment type="similarity">
    <text evidence="5">Belongs to the class I-like SAM-binding methyltransferase superfamily. TRM61 family.</text>
</comment>
<proteinExistence type="inferred from homology"/>
<dbReference type="Gene3D" id="3.40.50.150">
    <property type="entry name" value="Vaccinia Virus protein VP39"/>
    <property type="match status" value="1"/>
</dbReference>
<evidence type="ECO:0000256" key="2">
    <source>
        <dbReference type="ARBA" id="ARBA00022679"/>
    </source>
</evidence>
<feature type="binding site" evidence="6">
    <location>
        <begin position="107"/>
        <end position="110"/>
    </location>
    <ligand>
        <name>S-adenosyl-L-methionine</name>
        <dbReference type="ChEBI" id="CHEBI:59789"/>
    </ligand>
</feature>
<reference evidence="8" key="1">
    <citation type="journal article" date="2020" name="mSystems">
        <title>Genome- and Community-Level Interaction Insights into Carbon Utilization and Element Cycling Functions of Hydrothermarchaeota in Hydrothermal Sediment.</title>
        <authorList>
            <person name="Zhou Z."/>
            <person name="Liu Y."/>
            <person name="Xu W."/>
            <person name="Pan J."/>
            <person name="Luo Z.H."/>
            <person name="Li M."/>
        </authorList>
    </citation>
    <scope>NUCLEOTIDE SEQUENCE [LARGE SCALE GENOMIC DNA]</scope>
    <source>
        <strain evidence="8">SpSt-1019</strain>
    </source>
</reference>
<evidence type="ECO:0000256" key="5">
    <source>
        <dbReference type="PIRNR" id="PIRNR017269"/>
    </source>
</evidence>
<dbReference type="EC" id="2.1.1.220" evidence="5"/>
<evidence type="ECO:0000256" key="4">
    <source>
        <dbReference type="ARBA" id="ARBA00022694"/>
    </source>
</evidence>
<comment type="caution">
    <text evidence="8">The sequence shown here is derived from an EMBL/GenBank/DDBJ whole genome shotgun (WGS) entry which is preliminary data.</text>
</comment>
<gene>
    <name evidence="8" type="ORF">ENL70_02685</name>
</gene>
<dbReference type="Gene3D" id="3.10.330.20">
    <property type="match status" value="1"/>
</dbReference>
<comment type="function">
    <text evidence="5">Catalyzes the S-adenosyl-L-methionine-dependent formation of N(1)-methyladenine at position 58 (m1A58) in tRNA.</text>
</comment>
<dbReference type="GO" id="GO:0160107">
    <property type="term" value="F:tRNA (adenine(58)-N1)-methyltransferase activity"/>
    <property type="evidence" value="ECO:0007669"/>
    <property type="project" value="UniProtKB-EC"/>
</dbReference>
<keyword evidence="3 5" id="KW-0949">S-adenosyl-L-methionine</keyword>
<dbReference type="PANTHER" id="PTHR12133">
    <property type="entry name" value="TRNA (ADENINE(58)-N(1))-METHYLTRANSFERASE"/>
    <property type="match status" value="1"/>
</dbReference>
<feature type="binding site" evidence="6">
    <location>
        <position position="172"/>
    </location>
    <ligand>
        <name>S-adenosyl-L-methionine</name>
        <dbReference type="ChEBI" id="CHEBI:59789"/>
    </ligand>
</feature>
<evidence type="ECO:0000259" key="7">
    <source>
        <dbReference type="Pfam" id="PF08704"/>
    </source>
</evidence>
<sequence length="255" mass="29342">MDINDNEILEVVNKKGFKKIFQFDNKQTIQLQGGHICPEDVLNSEEGSTLTASDGLKYYIFRPSIHDYIMYGIKRHTQIVYPKEAGYIVLKLDVRSGKVVGEAGTGSGSLTLIFSELVSEKGKVVTFEKNLDFLNNAKKNIEKFSKLQNIIFINEDFGNSNYKNFFDAFFMDLKEPWFYFEKVYIAFKNGGNFGLIVPTTNQINQSINELEASNFLVDEIVEIFHRKYKINPNRLRPEDIMTGHTGYLIFARKIK</sequence>
<dbReference type="AlphaFoldDB" id="A0A7C5KBF3"/>
<dbReference type="GO" id="GO:0031515">
    <property type="term" value="C:tRNA (m1A) methyltransferase complex"/>
    <property type="evidence" value="ECO:0007669"/>
    <property type="project" value="UniProtKB-UniRule"/>
</dbReference>
<evidence type="ECO:0000256" key="3">
    <source>
        <dbReference type="ARBA" id="ARBA00022691"/>
    </source>
</evidence>
<feature type="binding site" evidence="6">
    <location>
        <position position="128"/>
    </location>
    <ligand>
        <name>S-adenosyl-L-methionine</name>
        <dbReference type="ChEBI" id="CHEBI:59789"/>
    </ligand>
</feature>
<dbReference type="PIRSF" id="PIRSF017269">
    <property type="entry name" value="GCD14"/>
    <property type="match status" value="1"/>
</dbReference>
<feature type="domain" description="tRNA (adenine(58)-N(1))-methyltransferase catalytic subunit TRM61 C-terminal" evidence="7">
    <location>
        <begin position="74"/>
        <end position="239"/>
    </location>
</feature>
<name>A0A7C5KBF3_9BACT</name>
<dbReference type="PROSITE" id="PS51620">
    <property type="entry name" value="SAM_TRM61"/>
    <property type="match status" value="1"/>
</dbReference>
<dbReference type="InterPro" id="IPR029063">
    <property type="entry name" value="SAM-dependent_MTases_sf"/>
</dbReference>
<keyword evidence="4 5" id="KW-0819">tRNA processing</keyword>
<evidence type="ECO:0000313" key="8">
    <source>
        <dbReference type="EMBL" id="HHI65441.1"/>
    </source>
</evidence>
<keyword evidence="1 5" id="KW-0489">Methyltransferase</keyword>